<evidence type="ECO:0000313" key="4">
    <source>
        <dbReference type="Proteomes" id="UP000006790"/>
    </source>
</evidence>
<proteinExistence type="predicted"/>
<dbReference type="AlphaFoldDB" id="G8JWU5"/>
<dbReference type="PANTHER" id="PTHR40375">
    <property type="entry name" value="SPORULATION-SPECIFIC PROTEIN 22"/>
    <property type="match status" value="1"/>
</dbReference>
<dbReference type="EMBL" id="CP002504">
    <property type="protein sequence ID" value="AET41319.1"/>
    <property type="molecule type" value="Genomic_DNA"/>
</dbReference>
<evidence type="ECO:0000313" key="3">
    <source>
        <dbReference type="EMBL" id="AET41319.1"/>
    </source>
</evidence>
<dbReference type="PANTHER" id="PTHR40375:SF2">
    <property type="entry name" value="SPORULATION-SPECIFIC PROTEIN 22"/>
    <property type="match status" value="1"/>
</dbReference>
<evidence type="ECO:0000256" key="1">
    <source>
        <dbReference type="ARBA" id="ARBA00023254"/>
    </source>
</evidence>
<dbReference type="eggNOG" id="KOG4814">
    <property type="taxonomic scope" value="Eukaryota"/>
</dbReference>
<name>G8JWU5_ERECY</name>
<dbReference type="OrthoDB" id="65716at2759"/>
<dbReference type="InParanoid" id="G8JWU5"/>
<gene>
    <name evidence="3" type="ordered locus">Ecym_8023</name>
</gene>
<evidence type="ECO:0000256" key="2">
    <source>
        <dbReference type="ARBA" id="ARBA00031845"/>
    </source>
</evidence>
<dbReference type="InterPro" id="IPR013940">
    <property type="entry name" value="Spo22/ZIP4/TEX11"/>
</dbReference>
<keyword evidence="1" id="KW-0469">Meiosis</keyword>
<dbReference type="RefSeq" id="XP_003648136.1">
    <property type="nucleotide sequence ID" value="XM_003648088.1"/>
</dbReference>
<dbReference type="FunCoup" id="G8JWU5">
    <property type="interactions" value="45"/>
</dbReference>
<dbReference type="InterPro" id="IPR011990">
    <property type="entry name" value="TPR-like_helical_dom_sf"/>
</dbReference>
<reference evidence="4" key="1">
    <citation type="journal article" date="2012" name="G3 (Bethesda)">
        <title>Pichia sorbitophila, an interspecies yeast hybrid reveals early steps of genome resolution following polyploidization.</title>
        <authorList>
            <person name="Leh Louis V."/>
            <person name="Despons L."/>
            <person name="Friedrich A."/>
            <person name="Martin T."/>
            <person name="Durrens P."/>
            <person name="Casaregola S."/>
            <person name="Neuveglise C."/>
            <person name="Fairhead C."/>
            <person name="Marck C."/>
            <person name="Cruz J.A."/>
            <person name="Straub M.L."/>
            <person name="Kugler V."/>
            <person name="Sacerdot C."/>
            <person name="Uzunov Z."/>
            <person name="Thierry A."/>
            <person name="Weiss S."/>
            <person name="Bleykasten C."/>
            <person name="De Montigny J."/>
            <person name="Jacques N."/>
            <person name="Jung P."/>
            <person name="Lemaire M."/>
            <person name="Mallet S."/>
            <person name="Morel G."/>
            <person name="Richard G.F."/>
            <person name="Sarkar A."/>
            <person name="Savel G."/>
            <person name="Schacherer J."/>
            <person name="Seret M.L."/>
            <person name="Talla E."/>
            <person name="Samson G."/>
            <person name="Jubin C."/>
            <person name="Poulain J."/>
            <person name="Vacherie B."/>
            <person name="Barbe V."/>
            <person name="Pelletier E."/>
            <person name="Sherman D.J."/>
            <person name="Westhof E."/>
            <person name="Weissenbach J."/>
            <person name="Baret P.V."/>
            <person name="Wincker P."/>
            <person name="Gaillardin C."/>
            <person name="Dujon B."/>
            <person name="Souciet J.L."/>
        </authorList>
    </citation>
    <scope>NUCLEOTIDE SEQUENCE [LARGE SCALE GENOMIC DNA]</scope>
    <source>
        <strain evidence="4">CBS 270.75 / DBVPG 7215 / KCTC 17166 / NRRL Y-17582</strain>
    </source>
</reference>
<dbReference type="GeneID" id="11469821"/>
<keyword evidence="4" id="KW-1185">Reference proteome</keyword>
<dbReference type="InterPro" id="IPR039057">
    <property type="entry name" value="Spo22/ZIP4"/>
</dbReference>
<dbReference type="GO" id="GO:0090173">
    <property type="term" value="P:regulation of synaptonemal complex assembly"/>
    <property type="evidence" value="ECO:0007669"/>
    <property type="project" value="EnsemblFungi"/>
</dbReference>
<accession>G8JWU5</accession>
<dbReference type="Proteomes" id="UP000006790">
    <property type="component" value="Chromosome 8"/>
</dbReference>
<sequence length="896" mass="102958">MVEKYDRTFRVSQVLIPDDVILSLENSATSLWNAVIFAMRMENNTENKKVFCSTMLFSTLLLSIHEAVCQSNEGRIRILKCFLKYLKFCNDDNFADLIPNGVENADKCLRVLEESKEKLTSKQMAEFNKLKIELFMTNFQLALGNKDLKMAQFYESKANIKSSVDVINAELVLELCRVIYNSVLSLRNSEPEIKVEELYFFLQCAVEYLNLPVSGLKQHPDYSNTRYTLLLFLANLMVESDELDVNLCSRYLDIIQNDYPNKIESFKLAIKFNDKTSSLDTNSREEILMRMIMSVNVSVNFDSILGCINDQAKFDSLSAIRCLDYLFLNKIDATKDQTLLERAATTRVFIITQALTMENAEKIESLEHFFAQYERIISQEPSKAAISSLVTLLFNTGKKLQKAGNPQDSIGWFNLALKDIISSGYEDKAKVQRALKYAYLETANHSGVKSVYNEMEERDKIHPLTKLIMFKVFIAENNEDEALKCLQHMKESENPKSVDTLILGIVDCKNSTELAIKAMLLLFQKLEKDGTNGKDMPIACSLRYTIQLILKLCEKEQAVFNRYLPTFEHLLNKGFQFLNTVKILNSVSAPKINAHNEVISSDDLEWFASVSYNIGVKCTREENYASALKYSELAVNFISLMALNDFIPSKRMQYEYWRYRCITLSLMAKKNSANNESLSSFTETYSQLFNELAKKLADQDFLNLADEELKERFRRCLFDILIIAYEVAIQTRNEQFIHQIMDQSAKYQNGDLDSALVNYIVPLDDFPKPMLSYILTVLIERNITTTRIDDITLLTWTRLLIENSISTSEQTCLRIINELHPRMRSSTDYNTPAASQELECITTSIWNQGVTDIAEENRLMGEKWCRKAIQLASLFNNRLEEHLAELWSSLNSDLSE</sequence>
<protein>
    <recommendedName>
        <fullName evidence="2">Protein ZIP4 homolog</fullName>
    </recommendedName>
</protein>
<dbReference type="GO" id="GO:0033235">
    <property type="term" value="P:positive regulation of protein sumoylation"/>
    <property type="evidence" value="ECO:0007669"/>
    <property type="project" value="EnsemblFungi"/>
</dbReference>
<dbReference type="OMA" id="ILMRMIM"/>
<dbReference type="HOGENOM" id="CLU_308367_0_0_1"/>
<dbReference type="STRING" id="931890.G8JWU5"/>
<dbReference type="Gene3D" id="1.25.40.10">
    <property type="entry name" value="Tetratricopeptide repeat domain"/>
    <property type="match status" value="1"/>
</dbReference>
<dbReference type="GO" id="GO:0051321">
    <property type="term" value="P:meiotic cell cycle"/>
    <property type="evidence" value="ECO:0007669"/>
    <property type="project" value="UniProtKB-KW"/>
</dbReference>
<dbReference type="KEGG" id="erc:Ecym_8023"/>
<organism evidence="3 4">
    <name type="scientific">Eremothecium cymbalariae (strain CBS 270.75 / DBVPG 7215 / KCTC 17166 / NRRL Y-17582)</name>
    <name type="common">Yeast</name>
    <dbReference type="NCBI Taxonomy" id="931890"/>
    <lineage>
        <taxon>Eukaryota</taxon>
        <taxon>Fungi</taxon>
        <taxon>Dikarya</taxon>
        <taxon>Ascomycota</taxon>
        <taxon>Saccharomycotina</taxon>
        <taxon>Saccharomycetes</taxon>
        <taxon>Saccharomycetales</taxon>
        <taxon>Saccharomycetaceae</taxon>
        <taxon>Eremothecium</taxon>
    </lineage>
</organism>
<dbReference type="Pfam" id="PF08631">
    <property type="entry name" value="SPO22"/>
    <property type="match status" value="1"/>
</dbReference>